<proteinExistence type="predicted"/>
<dbReference type="AlphaFoldDB" id="A0AAV1AFB4"/>
<protein>
    <submittedName>
        <fullName evidence="1">Uncharacterized protein</fullName>
    </submittedName>
</protein>
<dbReference type="Proteomes" id="UP001157006">
    <property type="component" value="Chromosome 4"/>
</dbReference>
<evidence type="ECO:0000313" key="2">
    <source>
        <dbReference type="Proteomes" id="UP001157006"/>
    </source>
</evidence>
<gene>
    <name evidence="1" type="ORF">VFH_IV051560</name>
</gene>
<keyword evidence="2" id="KW-1185">Reference proteome</keyword>
<sequence length="96" mass="11115">MKRERKEEQHSLQTECYQKWTQFVEDNDFGEVSPFINITDILSSRLPRTVEGASAIISTSYLFFVKNLPKGDKMEVVYELAHSVFKVASIFFSCLN</sequence>
<accession>A0AAV1AFB4</accession>
<dbReference type="EMBL" id="OX451739">
    <property type="protein sequence ID" value="CAI8607725.1"/>
    <property type="molecule type" value="Genomic_DNA"/>
</dbReference>
<name>A0AAV1AFB4_VICFA</name>
<reference evidence="1 2" key="1">
    <citation type="submission" date="2023-01" db="EMBL/GenBank/DDBJ databases">
        <authorList>
            <person name="Kreplak J."/>
        </authorList>
    </citation>
    <scope>NUCLEOTIDE SEQUENCE [LARGE SCALE GENOMIC DNA]</scope>
</reference>
<evidence type="ECO:0000313" key="1">
    <source>
        <dbReference type="EMBL" id="CAI8607725.1"/>
    </source>
</evidence>
<organism evidence="1 2">
    <name type="scientific">Vicia faba</name>
    <name type="common">Broad bean</name>
    <name type="synonym">Faba vulgaris</name>
    <dbReference type="NCBI Taxonomy" id="3906"/>
    <lineage>
        <taxon>Eukaryota</taxon>
        <taxon>Viridiplantae</taxon>
        <taxon>Streptophyta</taxon>
        <taxon>Embryophyta</taxon>
        <taxon>Tracheophyta</taxon>
        <taxon>Spermatophyta</taxon>
        <taxon>Magnoliopsida</taxon>
        <taxon>eudicotyledons</taxon>
        <taxon>Gunneridae</taxon>
        <taxon>Pentapetalae</taxon>
        <taxon>rosids</taxon>
        <taxon>fabids</taxon>
        <taxon>Fabales</taxon>
        <taxon>Fabaceae</taxon>
        <taxon>Papilionoideae</taxon>
        <taxon>50 kb inversion clade</taxon>
        <taxon>NPAAA clade</taxon>
        <taxon>Hologalegina</taxon>
        <taxon>IRL clade</taxon>
        <taxon>Fabeae</taxon>
        <taxon>Vicia</taxon>
    </lineage>
</organism>